<dbReference type="AlphaFoldDB" id="X0WJD1"/>
<reference evidence="2" key="1">
    <citation type="journal article" date="2014" name="Front. Microbiol.">
        <title>High frequency of phylogenetically diverse reductive dehalogenase-homologous genes in deep subseafloor sedimentary metagenomes.</title>
        <authorList>
            <person name="Kawai M."/>
            <person name="Futagami T."/>
            <person name="Toyoda A."/>
            <person name="Takaki Y."/>
            <person name="Nishi S."/>
            <person name="Hori S."/>
            <person name="Arai W."/>
            <person name="Tsubouchi T."/>
            <person name="Morono Y."/>
            <person name="Uchiyama I."/>
            <person name="Ito T."/>
            <person name="Fujiyama A."/>
            <person name="Inagaki F."/>
            <person name="Takami H."/>
        </authorList>
    </citation>
    <scope>NUCLEOTIDE SEQUENCE</scope>
    <source>
        <strain evidence="2">Expedition CK06-06</strain>
    </source>
</reference>
<feature type="non-terminal residue" evidence="2">
    <location>
        <position position="1"/>
    </location>
</feature>
<evidence type="ECO:0000313" key="2">
    <source>
        <dbReference type="EMBL" id="GAG23337.1"/>
    </source>
</evidence>
<dbReference type="EMBL" id="BARS01035860">
    <property type="protein sequence ID" value="GAG23337.1"/>
    <property type="molecule type" value="Genomic_DNA"/>
</dbReference>
<organism evidence="2">
    <name type="scientific">marine sediment metagenome</name>
    <dbReference type="NCBI Taxonomy" id="412755"/>
    <lineage>
        <taxon>unclassified sequences</taxon>
        <taxon>metagenomes</taxon>
        <taxon>ecological metagenomes</taxon>
    </lineage>
</organism>
<name>X0WJD1_9ZZZZ</name>
<gene>
    <name evidence="2" type="ORF">S01H1_55196</name>
</gene>
<sequence>AGSQEALSPNEPGLGYFGNALGEDASLTSERDMKTSGAEGSEYNLTTTLSQSPVVSGEADMIMNLNPIDETINRLRNKRQQYQDLLRQIDTELPH</sequence>
<comment type="caution">
    <text evidence="2">The sequence shown here is derived from an EMBL/GenBank/DDBJ whole genome shotgun (WGS) entry which is preliminary data.</text>
</comment>
<protein>
    <submittedName>
        <fullName evidence="2">Uncharacterized protein</fullName>
    </submittedName>
</protein>
<accession>X0WJD1</accession>
<proteinExistence type="predicted"/>
<evidence type="ECO:0000256" key="1">
    <source>
        <dbReference type="SAM" id="MobiDB-lite"/>
    </source>
</evidence>
<feature type="region of interest" description="Disordered" evidence="1">
    <location>
        <begin position="1"/>
        <end position="21"/>
    </location>
</feature>